<name>A0A927GWY0_9GAMM</name>
<dbReference type="EMBL" id="JACXLD010000005">
    <property type="protein sequence ID" value="MBD2859412.1"/>
    <property type="molecule type" value="Genomic_DNA"/>
</dbReference>
<evidence type="ECO:0000313" key="3">
    <source>
        <dbReference type="Proteomes" id="UP000610558"/>
    </source>
</evidence>
<gene>
    <name evidence="2" type="ORF">IB286_10385</name>
</gene>
<evidence type="ECO:0000256" key="1">
    <source>
        <dbReference type="SAM" id="MobiDB-lite"/>
    </source>
</evidence>
<feature type="compositionally biased region" description="Basic and acidic residues" evidence="1">
    <location>
        <begin position="13"/>
        <end position="28"/>
    </location>
</feature>
<sequence length="177" mass="20096">MASLQEQLLKAGMADERKAKKIKQEQRKTAKQNKGKTVVDETKVAAQQALADKAERDREINRQRNAEAEKKAIQAQIIQLIELNRVSRDQGDIPYNFTDGKKIKKLHVTAKLQTQLVNGALAIVKLREQYELVPAVIAQKIQQRDESAILLLNVFSSNGVEEDDPYADYQIPDDLMW</sequence>
<dbReference type="InterPro" id="IPR018636">
    <property type="entry name" value="DUF2058"/>
</dbReference>
<protein>
    <submittedName>
        <fullName evidence="2">DUF2058 domain-containing protein</fullName>
    </submittedName>
</protein>
<dbReference type="RefSeq" id="WP_190765233.1">
    <property type="nucleotide sequence ID" value="NZ_JACXLD010000005.1"/>
</dbReference>
<comment type="caution">
    <text evidence="2">The sequence shown here is derived from an EMBL/GenBank/DDBJ whole genome shotgun (WGS) entry which is preliminary data.</text>
</comment>
<feature type="region of interest" description="Disordered" evidence="1">
    <location>
        <begin position="1"/>
        <end position="40"/>
    </location>
</feature>
<dbReference type="Pfam" id="PF09831">
    <property type="entry name" value="DUF2058"/>
    <property type="match status" value="1"/>
</dbReference>
<reference evidence="2" key="1">
    <citation type="submission" date="2020-09" db="EMBL/GenBank/DDBJ databases">
        <authorList>
            <person name="Yoon J.-W."/>
        </authorList>
    </citation>
    <scope>NUCLEOTIDE SEQUENCE</scope>
    <source>
        <strain evidence="2">KMU-158</strain>
    </source>
</reference>
<dbReference type="AlphaFoldDB" id="A0A927GWY0"/>
<proteinExistence type="predicted"/>
<keyword evidence="3" id="KW-1185">Reference proteome</keyword>
<accession>A0A927GWY0</accession>
<organism evidence="2 3">
    <name type="scientific">Spongiibacter pelagi</name>
    <dbReference type="NCBI Taxonomy" id="2760804"/>
    <lineage>
        <taxon>Bacteria</taxon>
        <taxon>Pseudomonadati</taxon>
        <taxon>Pseudomonadota</taxon>
        <taxon>Gammaproteobacteria</taxon>
        <taxon>Cellvibrionales</taxon>
        <taxon>Spongiibacteraceae</taxon>
        <taxon>Spongiibacter</taxon>
    </lineage>
</organism>
<evidence type="ECO:0000313" key="2">
    <source>
        <dbReference type="EMBL" id="MBD2859412.1"/>
    </source>
</evidence>
<dbReference type="Proteomes" id="UP000610558">
    <property type="component" value="Unassembled WGS sequence"/>
</dbReference>